<evidence type="ECO:0000256" key="2">
    <source>
        <dbReference type="HAMAP-Rule" id="MF_00048"/>
    </source>
</evidence>
<dbReference type="Gene3D" id="3.40.1350.10">
    <property type="match status" value="1"/>
</dbReference>
<dbReference type="PANTHER" id="PTHR34039">
    <property type="entry name" value="UPF0102 PROTEIN YRAN"/>
    <property type="match status" value="1"/>
</dbReference>
<organism evidence="3 4">
    <name type="scientific">Lyngbya confervoides BDU141951</name>
    <dbReference type="NCBI Taxonomy" id="1574623"/>
    <lineage>
        <taxon>Bacteria</taxon>
        <taxon>Bacillati</taxon>
        <taxon>Cyanobacteriota</taxon>
        <taxon>Cyanophyceae</taxon>
        <taxon>Oscillatoriophycideae</taxon>
        <taxon>Oscillatoriales</taxon>
        <taxon>Microcoleaceae</taxon>
        <taxon>Lyngbya</taxon>
    </lineage>
</organism>
<comment type="similarity">
    <text evidence="1 2">Belongs to the UPF0102 family.</text>
</comment>
<accession>A0ABD4T708</accession>
<dbReference type="RefSeq" id="WP_166276361.1">
    <property type="nucleotide sequence ID" value="NZ_JTHE03000100.1"/>
</dbReference>
<reference evidence="3 4" key="1">
    <citation type="journal article" date="2015" name="Genome Announc.">
        <title>Draft Genome Sequence of Filamentous Marine Cyanobacterium Lyngbya confervoides Strain BDU141951.</title>
        <authorList>
            <person name="Chandrababunaidu M.M."/>
            <person name="Sen D."/>
            <person name="Tripathy S."/>
        </authorList>
    </citation>
    <scope>NUCLEOTIDE SEQUENCE [LARGE SCALE GENOMIC DNA]</scope>
    <source>
        <strain evidence="3 4">BDU141951</strain>
    </source>
</reference>
<dbReference type="InterPro" id="IPR011856">
    <property type="entry name" value="tRNA_endonuc-like_dom_sf"/>
</dbReference>
<protein>
    <recommendedName>
        <fullName evidence="2">UPF0102 protein QQ91_0016950</fullName>
    </recommendedName>
</protein>
<sequence>MENSAIQPPGVGQIGEKLVAQWLRGQGSRVLAERWRCRWGELDLVVKCPASGGGFEIAFVEVKTRRQQNWDLQGLLAVTPQKQRKLRHAAQLFLADFPDLMQMPGRFDVALVQIARPDMVPRDLAPGSWVDFGPDRLFLFDYLSAAFE</sequence>
<dbReference type="InterPro" id="IPR003509">
    <property type="entry name" value="UPF0102_YraN-like"/>
</dbReference>
<dbReference type="Pfam" id="PF02021">
    <property type="entry name" value="UPF0102"/>
    <property type="match status" value="1"/>
</dbReference>
<dbReference type="AlphaFoldDB" id="A0ABD4T708"/>
<dbReference type="EMBL" id="JTHE03000100">
    <property type="protein sequence ID" value="MCM1984513.1"/>
    <property type="molecule type" value="Genomic_DNA"/>
</dbReference>
<dbReference type="NCBIfam" id="TIGR00252">
    <property type="entry name" value="YraN family protein"/>
    <property type="match status" value="1"/>
</dbReference>
<dbReference type="InterPro" id="IPR011335">
    <property type="entry name" value="Restrct_endonuc-II-like"/>
</dbReference>
<keyword evidence="4" id="KW-1185">Reference proteome</keyword>
<dbReference type="SUPFAM" id="SSF52980">
    <property type="entry name" value="Restriction endonuclease-like"/>
    <property type="match status" value="1"/>
</dbReference>
<evidence type="ECO:0000313" key="4">
    <source>
        <dbReference type="Proteomes" id="UP000031561"/>
    </source>
</evidence>
<gene>
    <name evidence="3" type="ORF">QQ91_0016950</name>
</gene>
<comment type="caution">
    <text evidence="3">The sequence shown here is derived from an EMBL/GenBank/DDBJ whole genome shotgun (WGS) entry which is preliminary data.</text>
</comment>
<evidence type="ECO:0000313" key="3">
    <source>
        <dbReference type="EMBL" id="MCM1984513.1"/>
    </source>
</evidence>
<evidence type="ECO:0000256" key="1">
    <source>
        <dbReference type="ARBA" id="ARBA00006738"/>
    </source>
</evidence>
<dbReference type="Proteomes" id="UP000031561">
    <property type="component" value="Unassembled WGS sequence"/>
</dbReference>
<name>A0ABD4T708_9CYAN</name>
<proteinExistence type="inferred from homology"/>
<dbReference type="HAMAP" id="MF_00048">
    <property type="entry name" value="UPF0102"/>
    <property type="match status" value="1"/>
</dbReference>
<dbReference type="PANTHER" id="PTHR34039:SF1">
    <property type="entry name" value="UPF0102 PROTEIN YRAN"/>
    <property type="match status" value="1"/>
</dbReference>